<organism evidence="2 3">
    <name type="scientific">Monilinia laxa</name>
    <name type="common">Brown rot fungus</name>
    <name type="synonym">Sclerotinia laxa</name>
    <dbReference type="NCBI Taxonomy" id="61186"/>
    <lineage>
        <taxon>Eukaryota</taxon>
        <taxon>Fungi</taxon>
        <taxon>Dikarya</taxon>
        <taxon>Ascomycota</taxon>
        <taxon>Pezizomycotina</taxon>
        <taxon>Leotiomycetes</taxon>
        <taxon>Helotiales</taxon>
        <taxon>Sclerotiniaceae</taxon>
        <taxon>Monilinia</taxon>
    </lineage>
</organism>
<dbReference type="InterPro" id="IPR035213">
    <property type="entry name" value="DUF5321"/>
</dbReference>
<comment type="caution">
    <text evidence="2">The sequence shown here is derived from an EMBL/GenBank/DDBJ whole genome shotgun (WGS) entry which is preliminary data.</text>
</comment>
<evidence type="ECO:0000313" key="2">
    <source>
        <dbReference type="EMBL" id="KAB8296828.1"/>
    </source>
</evidence>
<reference evidence="2 3" key="1">
    <citation type="submission" date="2019-06" db="EMBL/GenBank/DDBJ databases">
        <title>Genome Sequence of the Brown Rot Fungal Pathogen Monilinia laxa.</title>
        <authorList>
            <person name="De Miccolis Angelini R.M."/>
            <person name="Landi L."/>
            <person name="Abate D."/>
            <person name="Pollastro S."/>
            <person name="Romanazzi G."/>
            <person name="Faretra F."/>
        </authorList>
    </citation>
    <scope>NUCLEOTIDE SEQUENCE [LARGE SCALE GENOMIC DNA]</scope>
    <source>
        <strain evidence="2 3">Mlax316</strain>
    </source>
</reference>
<accession>A0A5N6K369</accession>
<dbReference type="Proteomes" id="UP000326757">
    <property type="component" value="Unassembled WGS sequence"/>
</dbReference>
<proteinExistence type="predicted"/>
<feature type="region of interest" description="Disordered" evidence="1">
    <location>
        <begin position="116"/>
        <end position="160"/>
    </location>
</feature>
<sequence>MIIRRLISAPPTLRTTLLQQRLFSPQVRPYAVQSITQPSFWANMIPKPLRKSEGAMIALRNEHAAFSRRADAKIGVLKEIIQRIRNGEKPDVEALLGVGDREQEREWEEVLQEIEREDAGLQKSSAQTPKPENVTIPETRDKAPELPKNKSKSTGPSGFY</sequence>
<feature type="compositionally biased region" description="Basic and acidic residues" evidence="1">
    <location>
        <begin position="138"/>
        <end position="148"/>
    </location>
</feature>
<dbReference type="EMBL" id="VIGI01000008">
    <property type="protein sequence ID" value="KAB8296828.1"/>
    <property type="molecule type" value="Genomic_DNA"/>
</dbReference>
<evidence type="ECO:0000256" key="1">
    <source>
        <dbReference type="SAM" id="MobiDB-lite"/>
    </source>
</evidence>
<name>A0A5N6K369_MONLA</name>
<dbReference type="OrthoDB" id="2253354at2759"/>
<protein>
    <submittedName>
        <fullName evidence="2">Uncharacterized protein</fullName>
    </submittedName>
</protein>
<dbReference type="Pfam" id="PF17254">
    <property type="entry name" value="DUF5321"/>
    <property type="match status" value="1"/>
</dbReference>
<keyword evidence="3" id="KW-1185">Reference proteome</keyword>
<evidence type="ECO:0000313" key="3">
    <source>
        <dbReference type="Proteomes" id="UP000326757"/>
    </source>
</evidence>
<dbReference type="AlphaFoldDB" id="A0A5N6K369"/>
<gene>
    <name evidence="2" type="ORF">EYC80_002242</name>
</gene>